<sequence>MIYTLETVLMRQHECNNNGIFTPEKLEKPSMSCYWRTIISKPHPIYAKDFRQHTSFQKSEHPTDVPVFQLTEARQLATSYTQPMDKLTNNICADAKYFGVIACGAGFCDEGTAWAVASSCNNILIGDYCEAADAKGLEPLQKAGAGAMASLKMCNIADRVSDCQFDNLAAYMIQCRVLGYFRDHSRSRLPDVIYDSRMIRLCAHRPIDVAPSTV</sequence>
<dbReference type="EMBL" id="JAPQKI010000010">
    <property type="protein sequence ID" value="KAJ5085260.1"/>
    <property type="molecule type" value="Genomic_DNA"/>
</dbReference>
<evidence type="ECO:0000313" key="2">
    <source>
        <dbReference type="Proteomes" id="UP001149074"/>
    </source>
</evidence>
<accession>A0A9W9JXM5</accession>
<dbReference type="AlphaFoldDB" id="A0A9W9JXM5"/>
<dbReference type="OrthoDB" id="4360110at2759"/>
<dbReference type="Proteomes" id="UP001149074">
    <property type="component" value="Unassembled WGS sequence"/>
</dbReference>
<proteinExistence type="predicted"/>
<protein>
    <submittedName>
        <fullName evidence="1">Uncharacterized protein</fullName>
    </submittedName>
</protein>
<comment type="caution">
    <text evidence="1">The sequence shown here is derived from an EMBL/GenBank/DDBJ whole genome shotgun (WGS) entry which is preliminary data.</text>
</comment>
<dbReference type="RefSeq" id="XP_056469938.1">
    <property type="nucleotide sequence ID" value="XM_056622522.1"/>
</dbReference>
<name>A0A9W9JXM5_9EURO</name>
<reference evidence="1" key="1">
    <citation type="submission" date="2022-11" db="EMBL/GenBank/DDBJ databases">
        <authorList>
            <person name="Petersen C."/>
        </authorList>
    </citation>
    <scope>NUCLEOTIDE SEQUENCE</scope>
    <source>
        <strain evidence="1">IBT 30761</strain>
    </source>
</reference>
<evidence type="ECO:0000313" key="1">
    <source>
        <dbReference type="EMBL" id="KAJ5085260.1"/>
    </source>
</evidence>
<organism evidence="1 2">
    <name type="scientific">Penicillium argentinense</name>
    <dbReference type="NCBI Taxonomy" id="1131581"/>
    <lineage>
        <taxon>Eukaryota</taxon>
        <taxon>Fungi</taxon>
        <taxon>Dikarya</taxon>
        <taxon>Ascomycota</taxon>
        <taxon>Pezizomycotina</taxon>
        <taxon>Eurotiomycetes</taxon>
        <taxon>Eurotiomycetidae</taxon>
        <taxon>Eurotiales</taxon>
        <taxon>Aspergillaceae</taxon>
        <taxon>Penicillium</taxon>
    </lineage>
</organism>
<dbReference type="GeneID" id="81361501"/>
<gene>
    <name evidence="1" type="ORF">N7532_010031</name>
</gene>
<reference evidence="1" key="2">
    <citation type="journal article" date="2023" name="IMA Fungus">
        <title>Comparative genomic study of the Penicillium genus elucidates a diverse pangenome and 15 lateral gene transfer events.</title>
        <authorList>
            <person name="Petersen C."/>
            <person name="Sorensen T."/>
            <person name="Nielsen M.R."/>
            <person name="Sondergaard T.E."/>
            <person name="Sorensen J.L."/>
            <person name="Fitzpatrick D.A."/>
            <person name="Frisvad J.C."/>
            <person name="Nielsen K.L."/>
        </authorList>
    </citation>
    <scope>NUCLEOTIDE SEQUENCE</scope>
    <source>
        <strain evidence="1">IBT 30761</strain>
    </source>
</reference>
<keyword evidence="2" id="KW-1185">Reference proteome</keyword>